<protein>
    <submittedName>
        <fullName evidence="1">Uncharacterized protein</fullName>
    </submittedName>
</protein>
<reference evidence="1" key="1">
    <citation type="submission" date="2021-02" db="EMBL/GenBank/DDBJ databases">
        <authorList>
            <consortium name="DOE Joint Genome Institute"/>
            <person name="Ahrendt S."/>
            <person name="Looney B.P."/>
            <person name="Miyauchi S."/>
            <person name="Morin E."/>
            <person name="Drula E."/>
            <person name="Courty P.E."/>
            <person name="Chicoki N."/>
            <person name="Fauchery L."/>
            <person name="Kohler A."/>
            <person name="Kuo A."/>
            <person name="Labutti K."/>
            <person name="Pangilinan J."/>
            <person name="Lipzen A."/>
            <person name="Riley R."/>
            <person name="Andreopoulos W."/>
            <person name="He G."/>
            <person name="Johnson J."/>
            <person name="Barry K.W."/>
            <person name="Grigoriev I.V."/>
            <person name="Nagy L."/>
            <person name="Hibbett D."/>
            <person name="Henrissat B."/>
            <person name="Matheny P.B."/>
            <person name="Labbe J."/>
            <person name="Martin F."/>
        </authorList>
    </citation>
    <scope>NUCLEOTIDE SEQUENCE</scope>
    <source>
        <strain evidence="1">EC-137</strain>
    </source>
</reference>
<gene>
    <name evidence="1" type="ORF">K488DRAFT_83184</name>
</gene>
<comment type="caution">
    <text evidence="1">The sequence shown here is derived from an EMBL/GenBank/DDBJ whole genome shotgun (WGS) entry which is preliminary data.</text>
</comment>
<sequence>MQDMERCSSGCYELGMLSEFVLVDYRRHGRFVYGERKRQQAYRSEFYGQLTFDLKGMEDAVPSIDFSPSGSSESDSYSLQRSDVDHVIHVLSDLETYVKTVEDRDVALAWLREIHASPPEEPVQRTDALESGAYGYAPGDITQLKAQVEGCSGDHEIVNNLERKLRLARTQLEGEALSDATAQTKHVEILRQVLVQTRAEFEEVKALEARSSTKLSSLLAVFHKHEVSKQRPDLKLIVTSEKLNAEKMLLVEALYNEELGTDYLDASLIPVMQIHLSGSTCGVLLFFTGQVKIDMACSVLSERMQALGCLEEILLTIAIASV</sequence>
<evidence type="ECO:0000313" key="1">
    <source>
        <dbReference type="EMBL" id="KAI0035348.1"/>
    </source>
</evidence>
<dbReference type="Proteomes" id="UP000814128">
    <property type="component" value="Unassembled WGS sequence"/>
</dbReference>
<name>A0ACB8QV18_9AGAM</name>
<evidence type="ECO:0000313" key="2">
    <source>
        <dbReference type="Proteomes" id="UP000814128"/>
    </source>
</evidence>
<accession>A0ACB8QV18</accession>
<dbReference type="EMBL" id="MU273486">
    <property type="protein sequence ID" value="KAI0035348.1"/>
    <property type="molecule type" value="Genomic_DNA"/>
</dbReference>
<proteinExistence type="predicted"/>
<keyword evidence="2" id="KW-1185">Reference proteome</keyword>
<reference evidence="1" key="2">
    <citation type="journal article" date="2022" name="New Phytol.">
        <title>Evolutionary transition to the ectomycorrhizal habit in the genomes of a hyperdiverse lineage of mushroom-forming fungi.</title>
        <authorList>
            <person name="Looney B."/>
            <person name="Miyauchi S."/>
            <person name="Morin E."/>
            <person name="Drula E."/>
            <person name="Courty P.E."/>
            <person name="Kohler A."/>
            <person name="Kuo A."/>
            <person name="LaButti K."/>
            <person name="Pangilinan J."/>
            <person name="Lipzen A."/>
            <person name="Riley R."/>
            <person name="Andreopoulos W."/>
            <person name="He G."/>
            <person name="Johnson J."/>
            <person name="Nolan M."/>
            <person name="Tritt A."/>
            <person name="Barry K.W."/>
            <person name="Grigoriev I.V."/>
            <person name="Nagy L.G."/>
            <person name="Hibbett D."/>
            <person name="Henrissat B."/>
            <person name="Matheny P.B."/>
            <person name="Labbe J."/>
            <person name="Martin F.M."/>
        </authorList>
    </citation>
    <scope>NUCLEOTIDE SEQUENCE</scope>
    <source>
        <strain evidence="1">EC-137</strain>
    </source>
</reference>
<organism evidence="1 2">
    <name type="scientific">Vararia minispora EC-137</name>
    <dbReference type="NCBI Taxonomy" id="1314806"/>
    <lineage>
        <taxon>Eukaryota</taxon>
        <taxon>Fungi</taxon>
        <taxon>Dikarya</taxon>
        <taxon>Basidiomycota</taxon>
        <taxon>Agaricomycotina</taxon>
        <taxon>Agaricomycetes</taxon>
        <taxon>Russulales</taxon>
        <taxon>Lachnocladiaceae</taxon>
        <taxon>Vararia</taxon>
    </lineage>
</organism>